<dbReference type="Gene3D" id="1.10.1660.10">
    <property type="match status" value="1"/>
</dbReference>
<dbReference type="GO" id="GO:0003700">
    <property type="term" value="F:DNA-binding transcription factor activity"/>
    <property type="evidence" value="ECO:0007669"/>
    <property type="project" value="InterPro"/>
</dbReference>
<dbReference type="EMBL" id="CP030930">
    <property type="protein sequence ID" value="AXI70685.1"/>
    <property type="molecule type" value="Genomic_DNA"/>
</dbReference>
<name>A0AAD0VDH0_9ACTN</name>
<dbReference type="PANTHER" id="PTHR30204">
    <property type="entry name" value="REDOX-CYCLING DRUG-SENSING TRANSCRIPTIONAL ACTIVATOR SOXR"/>
    <property type="match status" value="1"/>
</dbReference>
<proteinExistence type="predicted"/>
<dbReference type="SMART" id="SM00422">
    <property type="entry name" value="HTH_MERR"/>
    <property type="match status" value="1"/>
</dbReference>
<dbReference type="InterPro" id="IPR009061">
    <property type="entry name" value="DNA-bd_dom_put_sf"/>
</dbReference>
<evidence type="ECO:0000313" key="5">
    <source>
        <dbReference type="Proteomes" id="UP000253779"/>
    </source>
</evidence>
<reference evidence="4 5" key="1">
    <citation type="submission" date="2018-07" db="EMBL/GenBank/DDBJ databases">
        <title>Complete genome sequence of soil actinomycete Streptomyces cavourensis tj430.</title>
        <authorList>
            <person name="Wang P."/>
            <person name="Huang Y."/>
        </authorList>
    </citation>
    <scope>NUCLEOTIDE SEQUENCE [LARGE SCALE GENOMIC DNA]</scope>
    <source>
        <strain evidence="4 5">TJ430</strain>
    </source>
</reference>
<dbReference type="PROSITE" id="PS50937">
    <property type="entry name" value="HTH_MERR_2"/>
    <property type="match status" value="1"/>
</dbReference>
<dbReference type="InterPro" id="IPR047057">
    <property type="entry name" value="MerR_fam"/>
</dbReference>
<dbReference type="Proteomes" id="UP000253779">
    <property type="component" value="Chromosome"/>
</dbReference>
<evidence type="ECO:0000256" key="1">
    <source>
        <dbReference type="ARBA" id="ARBA00023125"/>
    </source>
</evidence>
<dbReference type="PRINTS" id="PR00040">
    <property type="entry name" value="HTHMERR"/>
</dbReference>
<accession>A0AAD0VDH0</accession>
<dbReference type="GO" id="GO:0003677">
    <property type="term" value="F:DNA binding"/>
    <property type="evidence" value="ECO:0007669"/>
    <property type="project" value="UniProtKB-KW"/>
</dbReference>
<dbReference type="SUPFAM" id="SSF46955">
    <property type="entry name" value="Putative DNA-binding domain"/>
    <property type="match status" value="1"/>
</dbReference>
<organism evidence="4 5">
    <name type="scientific">Streptomyces cavourensis</name>
    <dbReference type="NCBI Taxonomy" id="67258"/>
    <lineage>
        <taxon>Bacteria</taxon>
        <taxon>Bacillati</taxon>
        <taxon>Actinomycetota</taxon>
        <taxon>Actinomycetes</taxon>
        <taxon>Kitasatosporales</taxon>
        <taxon>Streptomycetaceae</taxon>
        <taxon>Streptomyces</taxon>
    </lineage>
</organism>
<evidence type="ECO:0000313" key="4">
    <source>
        <dbReference type="EMBL" id="AXI70685.1"/>
    </source>
</evidence>
<protein>
    <submittedName>
        <fullName evidence="4">MerR family transcriptional regulator</fullName>
    </submittedName>
</protein>
<dbReference type="AlphaFoldDB" id="A0AAD0VDH0"/>
<feature type="compositionally biased region" description="Gly residues" evidence="2">
    <location>
        <begin position="222"/>
        <end position="246"/>
    </location>
</feature>
<dbReference type="Pfam" id="PF13411">
    <property type="entry name" value="MerR_1"/>
    <property type="match status" value="1"/>
</dbReference>
<keyword evidence="1" id="KW-0238">DNA-binding</keyword>
<gene>
    <name evidence="4" type="ORF">DTW94_04825</name>
</gene>
<sequence>MRIGELSRRSGVPVPTIKYYVRERLLPAGELTSPNQAEYGPGHERRLRLIRVLLEVGGLSLATIGEVLKATDDPAQPVLKVLGAAAKGVTPLEEGESGPELEQAREDVAELLRRRDWQVSEGATAAESLAGVISALRRVGHGGLVDLIEEYADAAESVARVDIGYVQRRVAREDLVESVVVGTVLGEAMFGALRRLAHEDVSFRLYEGPGGGEGEGPRGDWPAGGGAPGGAPDGVEGAGGAGAPGV</sequence>
<dbReference type="InterPro" id="IPR000551">
    <property type="entry name" value="MerR-type_HTH_dom"/>
</dbReference>
<dbReference type="PANTHER" id="PTHR30204:SF93">
    <property type="entry name" value="HTH MERR-TYPE DOMAIN-CONTAINING PROTEIN"/>
    <property type="match status" value="1"/>
</dbReference>
<evidence type="ECO:0000259" key="3">
    <source>
        <dbReference type="PROSITE" id="PS50937"/>
    </source>
</evidence>
<evidence type="ECO:0000256" key="2">
    <source>
        <dbReference type="SAM" id="MobiDB-lite"/>
    </source>
</evidence>
<feature type="region of interest" description="Disordered" evidence="2">
    <location>
        <begin position="207"/>
        <end position="246"/>
    </location>
</feature>
<feature type="domain" description="HTH merR-type" evidence="3">
    <location>
        <begin position="1"/>
        <end position="70"/>
    </location>
</feature>